<dbReference type="Gene3D" id="3.40.50.720">
    <property type="entry name" value="NAD(P)-binding Rossmann-like Domain"/>
    <property type="match status" value="1"/>
</dbReference>
<proteinExistence type="inferred from homology"/>
<dbReference type="OrthoDB" id="542013at2759"/>
<dbReference type="PANTHER" id="PTHR24320">
    <property type="entry name" value="RETINOL DEHYDROGENASE"/>
    <property type="match status" value="1"/>
</dbReference>
<evidence type="ECO:0000256" key="1">
    <source>
        <dbReference type="ARBA" id="ARBA00006484"/>
    </source>
</evidence>
<dbReference type="InterPro" id="IPR036291">
    <property type="entry name" value="NAD(P)-bd_dom_sf"/>
</dbReference>
<dbReference type="GO" id="GO:0016491">
    <property type="term" value="F:oxidoreductase activity"/>
    <property type="evidence" value="ECO:0007669"/>
    <property type="project" value="UniProtKB-KW"/>
</dbReference>
<comment type="similarity">
    <text evidence="1">Belongs to the short-chain dehydrogenases/reductases (SDR) family.</text>
</comment>
<dbReference type="AlphaFoldDB" id="A0A9N9YEW0"/>
<reference evidence="4" key="1">
    <citation type="submission" date="2021-10" db="EMBL/GenBank/DDBJ databases">
        <authorList>
            <person name="Piombo E."/>
        </authorList>
    </citation>
    <scope>NUCLEOTIDE SEQUENCE</scope>
</reference>
<evidence type="ECO:0000313" key="5">
    <source>
        <dbReference type="Proteomes" id="UP000696573"/>
    </source>
</evidence>
<dbReference type="Proteomes" id="UP000696573">
    <property type="component" value="Unassembled WGS sequence"/>
</dbReference>
<sequence length="346" mass="37898">SYRPKMASRALQPRKYSDLGVFVKAQILTKSKPPHASVSFAGQTAIITGSNVGIGLETCRQMLKRGLSHLVMGVRSTAKAESEASILRKSHPKAVIDVWPLDMNSYKSIQDFASRSASALSSLDIVILNAAVFNSQWKMSPTGHEETLQVNYLSTALLAILFLPLLKAKSSTGHPGRLMIASSNVAINTTFPSQGAVPLLPSFDNQEYYGNYYNRYAVSKMLVVMLTDKLSELVRPEDVIINTVDPGYTSGSDLHRSFSGGLSVMFSTLKTLTARTPEQAAWLYLDAVAVKGPESHGGYLMNSELCPFNPLMYTSEGKASEERLWDETLKELEFADAEKLIKSMTA</sequence>
<feature type="non-terminal residue" evidence="4">
    <location>
        <position position="346"/>
    </location>
</feature>
<keyword evidence="3" id="KW-0560">Oxidoreductase</keyword>
<dbReference type="Pfam" id="PF00106">
    <property type="entry name" value="adh_short"/>
    <property type="match status" value="1"/>
</dbReference>
<evidence type="ECO:0000313" key="4">
    <source>
        <dbReference type="EMBL" id="CAH0018592.1"/>
    </source>
</evidence>
<dbReference type="InterPro" id="IPR002347">
    <property type="entry name" value="SDR_fam"/>
</dbReference>
<name>A0A9N9YEW0_9HYPO</name>
<dbReference type="PRINTS" id="PR00081">
    <property type="entry name" value="GDHRDH"/>
</dbReference>
<comment type="caution">
    <text evidence="4">The sequence shown here is derived from an EMBL/GenBank/DDBJ whole genome shotgun (WGS) entry which is preliminary data.</text>
</comment>
<evidence type="ECO:0000256" key="2">
    <source>
        <dbReference type="ARBA" id="ARBA00022857"/>
    </source>
</evidence>
<gene>
    <name evidence="4" type="ORF">CRHIZ90672A_00017094</name>
</gene>
<dbReference type="EMBL" id="CABFNQ020000534">
    <property type="protein sequence ID" value="CAH0018592.1"/>
    <property type="molecule type" value="Genomic_DNA"/>
</dbReference>
<accession>A0A9N9YEW0</accession>
<evidence type="ECO:0000256" key="3">
    <source>
        <dbReference type="ARBA" id="ARBA00023002"/>
    </source>
</evidence>
<dbReference type="PANTHER" id="PTHR24320:SF252">
    <property type="entry name" value="DEHYDROGENASE_REDUCTASE FAMILY PROTEIN, PUTATIVE (AFU_ORTHOLOGUE AFUA_3G08550)-RELATED"/>
    <property type="match status" value="1"/>
</dbReference>
<organism evidence="4 5">
    <name type="scientific">Clonostachys rhizophaga</name>
    <dbReference type="NCBI Taxonomy" id="160324"/>
    <lineage>
        <taxon>Eukaryota</taxon>
        <taxon>Fungi</taxon>
        <taxon>Dikarya</taxon>
        <taxon>Ascomycota</taxon>
        <taxon>Pezizomycotina</taxon>
        <taxon>Sordariomycetes</taxon>
        <taxon>Hypocreomycetidae</taxon>
        <taxon>Hypocreales</taxon>
        <taxon>Bionectriaceae</taxon>
        <taxon>Clonostachys</taxon>
    </lineage>
</organism>
<keyword evidence="2" id="KW-0521">NADP</keyword>
<protein>
    <submittedName>
        <fullName evidence="4">Uncharacterized protein</fullName>
    </submittedName>
</protein>
<dbReference type="SUPFAM" id="SSF51735">
    <property type="entry name" value="NAD(P)-binding Rossmann-fold domains"/>
    <property type="match status" value="1"/>
</dbReference>
<keyword evidence="5" id="KW-1185">Reference proteome</keyword>